<name>A0ABQ9IFT2_9NEOP</name>
<dbReference type="Proteomes" id="UP001159363">
    <property type="component" value="Chromosome 1"/>
</dbReference>
<organism evidence="1 2">
    <name type="scientific">Dryococelus australis</name>
    <dbReference type="NCBI Taxonomy" id="614101"/>
    <lineage>
        <taxon>Eukaryota</taxon>
        <taxon>Metazoa</taxon>
        <taxon>Ecdysozoa</taxon>
        <taxon>Arthropoda</taxon>
        <taxon>Hexapoda</taxon>
        <taxon>Insecta</taxon>
        <taxon>Pterygota</taxon>
        <taxon>Neoptera</taxon>
        <taxon>Polyneoptera</taxon>
        <taxon>Phasmatodea</taxon>
        <taxon>Verophasmatodea</taxon>
        <taxon>Anareolatae</taxon>
        <taxon>Phasmatidae</taxon>
        <taxon>Eurycanthinae</taxon>
        <taxon>Dryococelus</taxon>
    </lineage>
</organism>
<keyword evidence="2" id="KW-1185">Reference proteome</keyword>
<protein>
    <submittedName>
        <fullName evidence="1">Uncharacterized protein</fullName>
    </submittedName>
</protein>
<gene>
    <name evidence="1" type="ORF">PR048_000819</name>
</gene>
<dbReference type="EMBL" id="JARBHB010000001">
    <property type="protein sequence ID" value="KAJ8895486.1"/>
    <property type="molecule type" value="Genomic_DNA"/>
</dbReference>
<evidence type="ECO:0000313" key="2">
    <source>
        <dbReference type="Proteomes" id="UP001159363"/>
    </source>
</evidence>
<reference evidence="1 2" key="1">
    <citation type="submission" date="2023-02" db="EMBL/GenBank/DDBJ databases">
        <title>LHISI_Scaffold_Assembly.</title>
        <authorList>
            <person name="Stuart O.P."/>
            <person name="Cleave R."/>
            <person name="Magrath M.J.L."/>
            <person name="Mikheyev A.S."/>
        </authorList>
    </citation>
    <scope>NUCLEOTIDE SEQUENCE [LARGE SCALE GENOMIC DNA]</scope>
    <source>
        <strain evidence="1">Daus_M_001</strain>
        <tissue evidence="1">Leg muscle</tissue>
    </source>
</reference>
<sequence>MDEELTGFILRWRTGIRQEYGRKNHYGEQPAKCRGAPNEHVIPRMRVQARCRSVGICEIWLKLLLLLLGKRESCRAMPLAGRFSQGYPYPSPLHSSAAPFSAHFTLIGSQDLVKSHPNLATDNSTFSPSHIRFEKEHTDGADAMVKRVSARDTNRRQQGTFGAFLGGRGQAGDDLDNLAHKAPFLNPSACSRGDNAPTWMVMSSVSPCPTPLPRSPVGGSLFRGSLSLSLFRTAVDGATTAEEKLHDNRWQHDLCPATIHGYIVKSILQKFVVGCQRRSRRIAPRLKYLIYVQERVTAEALHAGSASCALRATGRWSRMLLSPVSLCLESGGRNNLGGHALLKARKLRGVLVGRAAGSTSEPGGSSLIDRTAPSWGVNRCSRWQRPRLEISSTFEAGKRGGDKNYTVTENRAGQCRWSTGFLGDLQFPFPFIPALLHSHVMSSPSPPSPKSLTSPLFCVNETHAAGANTAEPGGCRSYDRTTSAKIKADIDGRKYPSPCPPLGDGMMRKDAVHKVTLAYIGALFDIFGPITGRRRGLLQLCLFAVCCCNPARVLVQCLKVCPGTPSA</sequence>
<evidence type="ECO:0000313" key="1">
    <source>
        <dbReference type="EMBL" id="KAJ8895486.1"/>
    </source>
</evidence>
<proteinExistence type="predicted"/>
<accession>A0ABQ9IFT2</accession>
<comment type="caution">
    <text evidence="1">The sequence shown here is derived from an EMBL/GenBank/DDBJ whole genome shotgun (WGS) entry which is preliminary data.</text>
</comment>